<comment type="caution">
    <text evidence="1">The sequence shown here is derived from an EMBL/GenBank/DDBJ whole genome shotgun (WGS) entry which is preliminary data.</text>
</comment>
<keyword evidence="2" id="KW-1185">Reference proteome</keyword>
<proteinExistence type="predicted"/>
<reference evidence="1 2" key="1">
    <citation type="submission" date="2024-06" db="EMBL/GenBank/DDBJ databases">
        <title>Sorghum-associated microbial communities from plants grown in Nebraska, USA.</title>
        <authorList>
            <person name="Schachtman D."/>
        </authorList>
    </citation>
    <scope>NUCLEOTIDE SEQUENCE [LARGE SCALE GENOMIC DNA]</scope>
    <source>
        <strain evidence="1 2">2709</strain>
    </source>
</reference>
<dbReference type="Gene3D" id="1.25.40.10">
    <property type="entry name" value="Tetratricopeptide repeat domain"/>
    <property type="match status" value="1"/>
</dbReference>
<sequence length="187" mass="21443">MNPTVAFPLNEAREIVAYWREAGDKGNWFRKDPAFDRDFRNRFLRLHEAAGRRELDHWADTADGSLALMILLDQFPRNSFRGTARMYATDELARWFAHDALKKSHMQEVPASLQLFFCLPFAHSEQLADQDVSVELNTLLGTEARSHAEGHRDIIKRFGRFPHRNSILGRASTPSEIEFLRNGGFAG</sequence>
<organism evidence="1 2">
    <name type="scientific">Ottowia thiooxydans</name>
    <dbReference type="NCBI Taxonomy" id="219182"/>
    <lineage>
        <taxon>Bacteria</taxon>
        <taxon>Pseudomonadati</taxon>
        <taxon>Pseudomonadota</taxon>
        <taxon>Betaproteobacteria</taxon>
        <taxon>Burkholderiales</taxon>
        <taxon>Comamonadaceae</taxon>
        <taxon>Ottowia</taxon>
    </lineage>
</organism>
<dbReference type="EMBL" id="JBEPSH010000013">
    <property type="protein sequence ID" value="MET4579991.1"/>
    <property type="molecule type" value="Genomic_DNA"/>
</dbReference>
<protein>
    <submittedName>
        <fullName evidence="1">Uncharacterized protein (DUF924 family)</fullName>
    </submittedName>
</protein>
<accession>A0ABV2QG40</accession>
<dbReference type="Proteomes" id="UP001549320">
    <property type="component" value="Unassembled WGS sequence"/>
</dbReference>
<dbReference type="InterPro" id="IPR010323">
    <property type="entry name" value="DUF924"/>
</dbReference>
<dbReference type="SUPFAM" id="SSF48452">
    <property type="entry name" value="TPR-like"/>
    <property type="match status" value="1"/>
</dbReference>
<evidence type="ECO:0000313" key="2">
    <source>
        <dbReference type="Proteomes" id="UP001549320"/>
    </source>
</evidence>
<name>A0ABV2QG40_9BURK</name>
<dbReference type="RefSeq" id="WP_354448573.1">
    <property type="nucleotide sequence ID" value="NZ_JBEPSH010000013.1"/>
</dbReference>
<dbReference type="Pfam" id="PF06041">
    <property type="entry name" value="DUF924"/>
    <property type="match status" value="1"/>
</dbReference>
<gene>
    <name evidence="1" type="ORF">ABIE13_005129</name>
</gene>
<evidence type="ECO:0000313" key="1">
    <source>
        <dbReference type="EMBL" id="MET4579991.1"/>
    </source>
</evidence>
<dbReference type="Gene3D" id="1.20.58.320">
    <property type="entry name" value="TPR-like"/>
    <property type="match status" value="1"/>
</dbReference>
<dbReference type="InterPro" id="IPR011990">
    <property type="entry name" value="TPR-like_helical_dom_sf"/>
</dbReference>